<evidence type="ECO:0000313" key="6">
    <source>
        <dbReference type="Proteomes" id="UP001152803"/>
    </source>
</evidence>
<dbReference type="InterPro" id="IPR043136">
    <property type="entry name" value="B30.2/SPRY_sf"/>
</dbReference>
<sequence>KSLLILLLRSFRDTKLNSVSVRETQLNFVSVRVSSEMVEEVSVLEPQTRKHFLQYGCQLTLDPNTAFRNLCLSEGNREVTRVEEIQSYPDHPERFERWAQVLCREDGCQLTLDPNTAHRYLCLSEGNREVTRVGEIRSYPDHPERFEPYLQVLCREGVSGCCYWEAERSRDWVSIAVSYKEISRKG</sequence>
<protein>
    <recommendedName>
        <fullName evidence="4">SPRY-associated domain-containing protein</fullName>
    </recommendedName>
</protein>
<evidence type="ECO:0000313" key="5">
    <source>
        <dbReference type="EMBL" id="KAJ8265663.1"/>
    </source>
</evidence>
<dbReference type="Gene3D" id="2.60.120.920">
    <property type="match status" value="2"/>
</dbReference>
<feature type="non-terminal residue" evidence="5">
    <location>
        <position position="1"/>
    </location>
</feature>
<dbReference type="EMBL" id="JAFJMO010000010">
    <property type="protein sequence ID" value="KAJ8265663.1"/>
    <property type="molecule type" value="Genomic_DNA"/>
</dbReference>
<dbReference type="PRINTS" id="PR01407">
    <property type="entry name" value="BUTYPHLNCDUF"/>
</dbReference>
<dbReference type="OrthoDB" id="9903688at2759"/>
<keyword evidence="1" id="KW-0479">Metal-binding</keyword>
<dbReference type="Pfam" id="PF13765">
    <property type="entry name" value="PRY"/>
    <property type="match status" value="2"/>
</dbReference>
<dbReference type="InterPro" id="IPR006574">
    <property type="entry name" value="PRY"/>
</dbReference>
<dbReference type="GO" id="GO:0008270">
    <property type="term" value="F:zinc ion binding"/>
    <property type="evidence" value="ECO:0007669"/>
    <property type="project" value="UniProtKB-KW"/>
</dbReference>
<dbReference type="PANTHER" id="PTHR25465:SF14">
    <property type="entry name" value="E3 UBIQUITIN-PROTEIN LIGASE TRIM65"/>
    <property type="match status" value="1"/>
</dbReference>
<proteinExistence type="predicted"/>
<organism evidence="5 6">
    <name type="scientific">Conger conger</name>
    <name type="common">Conger eel</name>
    <name type="synonym">Muraena conger</name>
    <dbReference type="NCBI Taxonomy" id="82655"/>
    <lineage>
        <taxon>Eukaryota</taxon>
        <taxon>Metazoa</taxon>
        <taxon>Chordata</taxon>
        <taxon>Craniata</taxon>
        <taxon>Vertebrata</taxon>
        <taxon>Euteleostomi</taxon>
        <taxon>Actinopterygii</taxon>
        <taxon>Neopterygii</taxon>
        <taxon>Teleostei</taxon>
        <taxon>Anguilliformes</taxon>
        <taxon>Congridae</taxon>
        <taxon>Conger</taxon>
    </lineage>
</organism>
<evidence type="ECO:0000256" key="2">
    <source>
        <dbReference type="ARBA" id="ARBA00022771"/>
    </source>
</evidence>
<gene>
    <name evidence="5" type="ORF">COCON_G00147620</name>
</gene>
<feature type="domain" description="SPRY-associated" evidence="4">
    <location>
        <begin position="56"/>
        <end position="106"/>
    </location>
</feature>
<dbReference type="SUPFAM" id="SSF49899">
    <property type="entry name" value="Concanavalin A-like lectins/glucanases"/>
    <property type="match status" value="2"/>
</dbReference>
<name>A0A9Q1DC37_CONCO</name>
<dbReference type="AlphaFoldDB" id="A0A9Q1DC37"/>
<accession>A0A9Q1DC37</accession>
<dbReference type="InterPro" id="IPR051051">
    <property type="entry name" value="E3_ubiq-ligase_TRIM/RNF"/>
</dbReference>
<dbReference type="SMART" id="SM00589">
    <property type="entry name" value="PRY"/>
    <property type="match status" value="2"/>
</dbReference>
<dbReference type="PANTHER" id="PTHR25465">
    <property type="entry name" value="B-BOX DOMAIN CONTAINING"/>
    <property type="match status" value="1"/>
</dbReference>
<evidence type="ECO:0000256" key="1">
    <source>
        <dbReference type="ARBA" id="ARBA00022723"/>
    </source>
</evidence>
<dbReference type="Proteomes" id="UP001152803">
    <property type="component" value="Unassembled WGS sequence"/>
</dbReference>
<dbReference type="InterPro" id="IPR013320">
    <property type="entry name" value="ConA-like_dom_sf"/>
</dbReference>
<keyword evidence="2" id="KW-0863">Zinc-finger</keyword>
<keyword evidence="6" id="KW-1185">Reference proteome</keyword>
<evidence type="ECO:0000256" key="3">
    <source>
        <dbReference type="ARBA" id="ARBA00022833"/>
    </source>
</evidence>
<feature type="non-terminal residue" evidence="5">
    <location>
        <position position="186"/>
    </location>
</feature>
<dbReference type="InterPro" id="IPR003879">
    <property type="entry name" value="Butyrophylin_SPRY"/>
</dbReference>
<keyword evidence="3" id="KW-0862">Zinc</keyword>
<evidence type="ECO:0000259" key="4">
    <source>
        <dbReference type="SMART" id="SM00589"/>
    </source>
</evidence>
<comment type="caution">
    <text evidence="5">The sequence shown here is derived from an EMBL/GenBank/DDBJ whole genome shotgun (WGS) entry which is preliminary data.</text>
</comment>
<reference evidence="5" key="1">
    <citation type="journal article" date="2023" name="Science">
        <title>Genome structures resolve the early diversification of teleost fishes.</title>
        <authorList>
            <person name="Parey E."/>
            <person name="Louis A."/>
            <person name="Montfort J."/>
            <person name="Bouchez O."/>
            <person name="Roques C."/>
            <person name="Iampietro C."/>
            <person name="Lluch J."/>
            <person name="Castinel A."/>
            <person name="Donnadieu C."/>
            <person name="Desvignes T."/>
            <person name="Floi Bucao C."/>
            <person name="Jouanno E."/>
            <person name="Wen M."/>
            <person name="Mejri S."/>
            <person name="Dirks R."/>
            <person name="Jansen H."/>
            <person name="Henkel C."/>
            <person name="Chen W.J."/>
            <person name="Zahm M."/>
            <person name="Cabau C."/>
            <person name="Klopp C."/>
            <person name="Thompson A.W."/>
            <person name="Robinson-Rechavi M."/>
            <person name="Braasch I."/>
            <person name="Lecointre G."/>
            <person name="Bobe J."/>
            <person name="Postlethwait J.H."/>
            <person name="Berthelot C."/>
            <person name="Roest Crollius H."/>
            <person name="Guiguen Y."/>
        </authorList>
    </citation>
    <scope>NUCLEOTIDE SEQUENCE</scope>
    <source>
        <strain evidence="5">Concon-B</strain>
    </source>
</reference>
<feature type="domain" description="SPRY-associated" evidence="4">
    <location>
        <begin position="107"/>
        <end position="159"/>
    </location>
</feature>